<comment type="caution">
    <text evidence="3">The sequence shown here is derived from an EMBL/GenBank/DDBJ whole genome shotgun (WGS) entry which is preliminary data.</text>
</comment>
<dbReference type="EMBL" id="AYRZ02000014">
    <property type="protein sequence ID" value="PHT64478.1"/>
    <property type="molecule type" value="Genomic_DNA"/>
</dbReference>
<dbReference type="Proteomes" id="UP000222542">
    <property type="component" value="Unassembled WGS sequence"/>
</dbReference>
<keyword evidence="1" id="KW-0547">Nucleotide-binding</keyword>
<sequence>MVAHHAEVPGPNQWDNVMAPRRGDLKNPIRQFPVAMNLINTIFNAKRLIGKRFSNVLVQSDIKHWPFKVISGPGDKSMIVVNYKGEECWEANQSHIGKLEEECPLFKVSPNSTSMRPFGKFPKTNL</sequence>
<evidence type="ECO:0000256" key="2">
    <source>
        <dbReference type="ARBA" id="ARBA00022840"/>
    </source>
</evidence>
<dbReference type="GO" id="GO:0005524">
    <property type="term" value="F:ATP binding"/>
    <property type="evidence" value="ECO:0007669"/>
    <property type="project" value="UniProtKB-KW"/>
</dbReference>
<organism evidence="3 4">
    <name type="scientific">Capsicum annuum</name>
    <name type="common">Capsicum pepper</name>
    <dbReference type="NCBI Taxonomy" id="4072"/>
    <lineage>
        <taxon>Eukaryota</taxon>
        <taxon>Viridiplantae</taxon>
        <taxon>Streptophyta</taxon>
        <taxon>Embryophyta</taxon>
        <taxon>Tracheophyta</taxon>
        <taxon>Spermatophyta</taxon>
        <taxon>Magnoliopsida</taxon>
        <taxon>eudicotyledons</taxon>
        <taxon>Gunneridae</taxon>
        <taxon>Pentapetalae</taxon>
        <taxon>asterids</taxon>
        <taxon>lamiids</taxon>
        <taxon>Solanales</taxon>
        <taxon>Solanaceae</taxon>
        <taxon>Solanoideae</taxon>
        <taxon>Capsiceae</taxon>
        <taxon>Capsicum</taxon>
    </lineage>
</organism>
<dbReference type="Gene3D" id="3.30.30.30">
    <property type="match status" value="1"/>
</dbReference>
<dbReference type="SUPFAM" id="SSF53067">
    <property type="entry name" value="Actin-like ATPase domain"/>
    <property type="match status" value="1"/>
</dbReference>
<name>A0A2G2Y427_CAPAN</name>
<dbReference type="InterPro" id="IPR043129">
    <property type="entry name" value="ATPase_NBD"/>
</dbReference>
<dbReference type="STRING" id="4072.A0A2G2Y427"/>
<keyword evidence="2" id="KW-0067">ATP-binding</keyword>
<dbReference type="InterPro" id="IPR013126">
    <property type="entry name" value="Hsp_70_fam"/>
</dbReference>
<reference evidence="3 4" key="2">
    <citation type="journal article" date="2017" name="Genome Biol.">
        <title>New reference genome sequences of hot pepper reveal the massive evolution of plant disease-resistance genes by retroduplication.</title>
        <authorList>
            <person name="Kim S."/>
            <person name="Park J."/>
            <person name="Yeom S.I."/>
            <person name="Kim Y.M."/>
            <person name="Seo E."/>
            <person name="Kim K.T."/>
            <person name="Kim M.S."/>
            <person name="Lee J.M."/>
            <person name="Cheong K."/>
            <person name="Shin H.S."/>
            <person name="Kim S.B."/>
            <person name="Han K."/>
            <person name="Lee J."/>
            <person name="Park M."/>
            <person name="Lee H.A."/>
            <person name="Lee H.Y."/>
            <person name="Lee Y."/>
            <person name="Oh S."/>
            <person name="Lee J.H."/>
            <person name="Choi E."/>
            <person name="Choi E."/>
            <person name="Lee S.E."/>
            <person name="Jeon J."/>
            <person name="Kim H."/>
            <person name="Choi G."/>
            <person name="Song H."/>
            <person name="Lee J."/>
            <person name="Lee S.C."/>
            <person name="Kwon J.K."/>
            <person name="Lee H.Y."/>
            <person name="Koo N."/>
            <person name="Hong Y."/>
            <person name="Kim R.W."/>
            <person name="Kang W.H."/>
            <person name="Huh J.H."/>
            <person name="Kang B.C."/>
            <person name="Yang T.J."/>
            <person name="Lee Y.H."/>
            <person name="Bennetzen J.L."/>
            <person name="Choi D."/>
        </authorList>
    </citation>
    <scope>NUCLEOTIDE SEQUENCE [LARGE SCALE GENOMIC DNA]</scope>
    <source>
        <strain evidence="4">cv. CM334</strain>
    </source>
</reference>
<accession>A0A2G2Y427</accession>
<dbReference type="PANTHER" id="PTHR19375">
    <property type="entry name" value="HEAT SHOCK PROTEIN 70KDA"/>
    <property type="match status" value="1"/>
</dbReference>
<dbReference type="Gramene" id="PHT64478">
    <property type="protein sequence ID" value="PHT64478"/>
    <property type="gene ID" value="T459_31632"/>
</dbReference>
<evidence type="ECO:0000313" key="4">
    <source>
        <dbReference type="Proteomes" id="UP000222542"/>
    </source>
</evidence>
<proteinExistence type="predicted"/>
<gene>
    <name evidence="3" type="ORF">T459_31632</name>
</gene>
<keyword evidence="4" id="KW-1185">Reference proteome</keyword>
<dbReference type="FunFam" id="3.30.30.30:FF:000001">
    <property type="entry name" value="heat shock 70 kDa protein-like"/>
    <property type="match status" value="1"/>
</dbReference>
<protein>
    <submittedName>
        <fullName evidence="3">Uncharacterized protein</fullName>
    </submittedName>
</protein>
<dbReference type="Pfam" id="PF00012">
    <property type="entry name" value="HSP70"/>
    <property type="match status" value="1"/>
</dbReference>
<dbReference type="GO" id="GO:0140662">
    <property type="term" value="F:ATP-dependent protein folding chaperone"/>
    <property type="evidence" value="ECO:0007669"/>
    <property type="project" value="InterPro"/>
</dbReference>
<evidence type="ECO:0000313" key="3">
    <source>
        <dbReference type="EMBL" id="PHT64478.1"/>
    </source>
</evidence>
<dbReference type="AlphaFoldDB" id="A0A2G2Y427"/>
<evidence type="ECO:0000256" key="1">
    <source>
        <dbReference type="ARBA" id="ARBA00022741"/>
    </source>
</evidence>
<reference evidence="3 4" key="1">
    <citation type="journal article" date="2014" name="Nat. Genet.">
        <title>Genome sequence of the hot pepper provides insights into the evolution of pungency in Capsicum species.</title>
        <authorList>
            <person name="Kim S."/>
            <person name="Park M."/>
            <person name="Yeom S.I."/>
            <person name="Kim Y.M."/>
            <person name="Lee J.M."/>
            <person name="Lee H.A."/>
            <person name="Seo E."/>
            <person name="Choi J."/>
            <person name="Cheong K."/>
            <person name="Kim K.T."/>
            <person name="Jung K."/>
            <person name="Lee G.W."/>
            <person name="Oh S.K."/>
            <person name="Bae C."/>
            <person name="Kim S.B."/>
            <person name="Lee H.Y."/>
            <person name="Kim S.Y."/>
            <person name="Kim M.S."/>
            <person name="Kang B.C."/>
            <person name="Jo Y.D."/>
            <person name="Yang H.B."/>
            <person name="Jeong H.J."/>
            <person name="Kang W.H."/>
            <person name="Kwon J.K."/>
            <person name="Shin C."/>
            <person name="Lim J.Y."/>
            <person name="Park J.H."/>
            <person name="Huh J.H."/>
            <person name="Kim J.S."/>
            <person name="Kim B.D."/>
            <person name="Cohen O."/>
            <person name="Paran I."/>
            <person name="Suh M.C."/>
            <person name="Lee S.B."/>
            <person name="Kim Y.K."/>
            <person name="Shin Y."/>
            <person name="Noh S.J."/>
            <person name="Park J."/>
            <person name="Seo Y.S."/>
            <person name="Kwon S.Y."/>
            <person name="Kim H.A."/>
            <person name="Park J.M."/>
            <person name="Kim H.J."/>
            <person name="Choi S.B."/>
            <person name="Bosland P.W."/>
            <person name="Reeves G."/>
            <person name="Jo S.H."/>
            <person name="Lee B.W."/>
            <person name="Cho H.T."/>
            <person name="Choi H.S."/>
            <person name="Lee M.S."/>
            <person name="Yu Y."/>
            <person name="Do Choi Y."/>
            <person name="Park B.S."/>
            <person name="van Deynze A."/>
            <person name="Ashrafi H."/>
            <person name="Hill T."/>
            <person name="Kim W.T."/>
            <person name="Pai H.S."/>
            <person name="Ahn H.K."/>
            <person name="Yeam I."/>
            <person name="Giovannoni J.J."/>
            <person name="Rose J.K."/>
            <person name="Sorensen I."/>
            <person name="Lee S.J."/>
            <person name="Kim R.W."/>
            <person name="Choi I.Y."/>
            <person name="Choi B.S."/>
            <person name="Lim J.S."/>
            <person name="Lee Y.H."/>
            <person name="Choi D."/>
        </authorList>
    </citation>
    <scope>NUCLEOTIDE SEQUENCE [LARGE SCALE GENOMIC DNA]</scope>
    <source>
        <strain evidence="4">cv. CM334</strain>
    </source>
</reference>